<keyword evidence="3 9" id="KW-0202">Cytokine</keyword>
<comment type="caution">
    <text evidence="11">The sequence shown here is derived from an EMBL/GenBank/DDBJ whole genome shotgun (WGS) entry which is preliminary data.</text>
</comment>
<accession>A0A7J6B2M3</accession>
<reference evidence="11 12" key="1">
    <citation type="submission" date="2020-02" db="EMBL/GenBank/DDBJ databases">
        <title>A chromosome-scale genome assembly of the black bullhead catfish (Ameiurus melas).</title>
        <authorList>
            <person name="Wen M."/>
            <person name="Zham M."/>
            <person name="Cabau C."/>
            <person name="Klopp C."/>
            <person name="Donnadieu C."/>
            <person name="Roques C."/>
            <person name="Bouchez O."/>
            <person name="Lampietro C."/>
            <person name="Jouanno E."/>
            <person name="Herpin A."/>
            <person name="Louis A."/>
            <person name="Berthelot C."/>
            <person name="Parey E."/>
            <person name="Roest-Crollius H."/>
            <person name="Braasch I."/>
            <person name="Postlethwait J."/>
            <person name="Robinson-Rechavi M."/>
            <person name="Echchiki A."/>
            <person name="Begum T."/>
            <person name="Montfort J."/>
            <person name="Schartl M."/>
            <person name="Bobe J."/>
            <person name="Guiguen Y."/>
        </authorList>
    </citation>
    <scope>NUCLEOTIDE SEQUENCE [LARGE SCALE GENOMIC DNA]</scope>
    <source>
        <strain evidence="11">M_S1</strain>
        <tissue evidence="11">Blood</tissue>
    </source>
</reference>
<dbReference type="PROSITE" id="PS00472">
    <property type="entry name" value="SMALL_CYTOKINES_CC"/>
    <property type="match status" value="1"/>
</dbReference>
<evidence type="ECO:0000256" key="2">
    <source>
        <dbReference type="ARBA" id="ARBA00010868"/>
    </source>
</evidence>
<evidence type="ECO:0000259" key="10">
    <source>
        <dbReference type="SMART" id="SM00199"/>
    </source>
</evidence>
<feature type="chain" id="PRO_5029948765" description="C-C motif chemokine" evidence="9">
    <location>
        <begin position="22"/>
        <end position="92"/>
    </location>
</feature>
<dbReference type="PANTHER" id="PTHR12015">
    <property type="entry name" value="SMALL INDUCIBLE CYTOKINE A"/>
    <property type="match status" value="1"/>
</dbReference>
<comment type="similarity">
    <text evidence="2 9">Belongs to the intercrine beta (chemokine CC) family.</text>
</comment>
<dbReference type="PANTHER" id="PTHR12015:SF183">
    <property type="entry name" value="C-C MOTIF CHEMOKINE 3"/>
    <property type="match status" value="1"/>
</dbReference>
<keyword evidence="5 9" id="KW-0732">Signal</keyword>
<evidence type="ECO:0000256" key="7">
    <source>
        <dbReference type="ARBA" id="ARBA00044740"/>
    </source>
</evidence>
<dbReference type="EMBL" id="JAAGNN010000005">
    <property type="protein sequence ID" value="KAF4088697.1"/>
    <property type="molecule type" value="Genomic_DNA"/>
</dbReference>
<evidence type="ECO:0000256" key="8">
    <source>
        <dbReference type="ARBA" id="ARBA00046726"/>
    </source>
</evidence>
<feature type="signal peptide" evidence="9">
    <location>
        <begin position="1"/>
        <end position="21"/>
    </location>
</feature>
<dbReference type="CDD" id="cd00272">
    <property type="entry name" value="Chemokine_CC"/>
    <property type="match status" value="1"/>
</dbReference>
<comment type="function">
    <text evidence="7">Monokine with inflammatory and chemokinetic properties. Binds to CCR1, CCR4 and CCR5. One of the major HIV-suppressive factors produced by CD8+ T-cells. Recombinant MIP-1-alpha induces a dose-dependent inhibition of different strains of HIV-1, HIV-2, and simian immunodeficiency virus (SIV).</text>
</comment>
<evidence type="ECO:0000313" key="11">
    <source>
        <dbReference type="EMBL" id="KAF4088697.1"/>
    </source>
</evidence>
<dbReference type="AlphaFoldDB" id="A0A7J6B2M3"/>
<dbReference type="SMART" id="SM00199">
    <property type="entry name" value="SCY"/>
    <property type="match status" value="1"/>
</dbReference>
<organism evidence="11 12">
    <name type="scientific">Ameiurus melas</name>
    <name type="common">Black bullhead</name>
    <name type="synonym">Silurus melas</name>
    <dbReference type="NCBI Taxonomy" id="219545"/>
    <lineage>
        <taxon>Eukaryota</taxon>
        <taxon>Metazoa</taxon>
        <taxon>Chordata</taxon>
        <taxon>Craniata</taxon>
        <taxon>Vertebrata</taxon>
        <taxon>Euteleostomi</taxon>
        <taxon>Actinopterygii</taxon>
        <taxon>Neopterygii</taxon>
        <taxon>Teleostei</taxon>
        <taxon>Ostariophysi</taxon>
        <taxon>Siluriformes</taxon>
        <taxon>Ictaluridae</taxon>
        <taxon>Ameiurus</taxon>
    </lineage>
</organism>
<gene>
    <name evidence="11" type="ORF">AMELA_G00057680</name>
</gene>
<evidence type="ECO:0000313" key="12">
    <source>
        <dbReference type="Proteomes" id="UP000593565"/>
    </source>
</evidence>
<keyword evidence="4 9" id="KW-0964">Secreted</keyword>
<dbReference type="InterPro" id="IPR039809">
    <property type="entry name" value="Chemokine_b/g/d"/>
</dbReference>
<protein>
    <recommendedName>
        <fullName evidence="9">C-C motif chemokine</fullName>
    </recommendedName>
</protein>
<proteinExistence type="inferred from homology"/>
<evidence type="ECO:0000256" key="4">
    <source>
        <dbReference type="ARBA" id="ARBA00022525"/>
    </source>
</evidence>
<comment type="subunit">
    <text evidence="8">Self-associates. Also heterodimer of MIP-1-alpha(4-69) and MIP-1-beta(3-69). Interacts with CCR1.</text>
</comment>
<dbReference type="GO" id="GO:0006955">
    <property type="term" value="P:immune response"/>
    <property type="evidence" value="ECO:0007669"/>
    <property type="project" value="InterPro"/>
</dbReference>
<dbReference type="InterPro" id="IPR000827">
    <property type="entry name" value="Chemokine_CC_CS"/>
</dbReference>
<keyword evidence="9" id="KW-0145">Chemotaxis</keyword>
<name>A0A7J6B2M3_AMEME</name>
<feature type="domain" description="Chemokine interleukin-8-like" evidence="10">
    <location>
        <begin position="28"/>
        <end position="86"/>
    </location>
</feature>
<keyword evidence="12" id="KW-1185">Reference proteome</keyword>
<dbReference type="Proteomes" id="UP000593565">
    <property type="component" value="Unassembled WGS sequence"/>
</dbReference>
<dbReference type="GO" id="GO:0008009">
    <property type="term" value="F:chemokine activity"/>
    <property type="evidence" value="ECO:0007669"/>
    <property type="project" value="InterPro"/>
</dbReference>
<dbReference type="OrthoDB" id="8934837at2759"/>
<dbReference type="Pfam" id="PF00048">
    <property type="entry name" value="IL8"/>
    <property type="match status" value="1"/>
</dbReference>
<keyword evidence="6" id="KW-1015">Disulfide bond</keyword>
<dbReference type="Gene3D" id="2.40.50.40">
    <property type="match status" value="1"/>
</dbReference>
<comment type="subcellular location">
    <subcellularLocation>
        <location evidence="1 9">Secreted</location>
    </subcellularLocation>
</comment>
<evidence type="ECO:0000256" key="5">
    <source>
        <dbReference type="ARBA" id="ARBA00022729"/>
    </source>
</evidence>
<evidence type="ECO:0000256" key="1">
    <source>
        <dbReference type="ARBA" id="ARBA00004613"/>
    </source>
</evidence>
<evidence type="ECO:0000256" key="9">
    <source>
        <dbReference type="RuleBase" id="RU361150"/>
    </source>
</evidence>
<evidence type="ECO:0000256" key="6">
    <source>
        <dbReference type="ARBA" id="ARBA00023157"/>
    </source>
</evidence>
<dbReference type="SUPFAM" id="SSF54117">
    <property type="entry name" value="Interleukin 8-like chemokines"/>
    <property type="match status" value="1"/>
</dbReference>
<dbReference type="InterPro" id="IPR036048">
    <property type="entry name" value="Interleukin_8-like_sf"/>
</dbReference>
<evidence type="ECO:0000256" key="3">
    <source>
        <dbReference type="ARBA" id="ARBA00022514"/>
    </source>
</evidence>
<dbReference type="GO" id="GO:0005615">
    <property type="term" value="C:extracellular space"/>
    <property type="evidence" value="ECO:0007669"/>
    <property type="project" value="UniProtKB-KW"/>
</dbReference>
<dbReference type="FunFam" id="2.40.50.40:FF:000002">
    <property type="entry name" value="C-C motif chemokine"/>
    <property type="match status" value="1"/>
</dbReference>
<dbReference type="InterPro" id="IPR001811">
    <property type="entry name" value="Chemokine_IL8-like_dom"/>
</dbReference>
<sequence length="92" mass="10305">MVSHSLLLVLLVLASVQSFTAAPNAIGPDRCCFSYQTHRIPVRLITAYNETARQCIKPGVIFTLKEGKYVCADPSVKWVQYSINKLRQVSLH</sequence>